<feature type="region of interest" description="Disordered" evidence="2">
    <location>
        <begin position="163"/>
        <end position="186"/>
    </location>
</feature>
<evidence type="ECO:0008006" key="5">
    <source>
        <dbReference type="Google" id="ProtNLM"/>
    </source>
</evidence>
<dbReference type="Gene3D" id="1.20.1440.170">
    <property type="entry name" value="Translation machinery-associated protein 16-like"/>
    <property type="match status" value="1"/>
</dbReference>
<protein>
    <recommendedName>
        <fullName evidence="5">Translation machinery-associated protein 16</fullName>
    </recommendedName>
</protein>
<organism evidence="3 4">
    <name type="scientific">Rhizopus stolonifer</name>
    <name type="common">Rhizopus nigricans</name>
    <dbReference type="NCBI Taxonomy" id="4846"/>
    <lineage>
        <taxon>Eukaryota</taxon>
        <taxon>Fungi</taxon>
        <taxon>Fungi incertae sedis</taxon>
        <taxon>Mucoromycota</taxon>
        <taxon>Mucoromycotina</taxon>
        <taxon>Mucoromycetes</taxon>
        <taxon>Mucorales</taxon>
        <taxon>Mucorineae</taxon>
        <taxon>Rhizopodaceae</taxon>
        <taxon>Rhizopus</taxon>
    </lineage>
</organism>
<dbReference type="Pfam" id="PF11176">
    <property type="entry name" value="Tma16"/>
    <property type="match status" value="1"/>
</dbReference>
<dbReference type="EMBL" id="PJQM01002469">
    <property type="protein sequence ID" value="RCH95118.1"/>
    <property type="molecule type" value="Genomic_DNA"/>
</dbReference>
<comment type="similarity">
    <text evidence="1">Belongs to the TMA16 family.</text>
</comment>
<proteinExistence type="inferred from homology"/>
<feature type="compositionally biased region" description="Basic and acidic residues" evidence="2">
    <location>
        <begin position="171"/>
        <end position="186"/>
    </location>
</feature>
<dbReference type="OrthoDB" id="270284at2759"/>
<evidence type="ECO:0000313" key="4">
    <source>
        <dbReference type="Proteomes" id="UP000253551"/>
    </source>
</evidence>
<dbReference type="InterPro" id="IPR038356">
    <property type="entry name" value="Tma16_sf"/>
</dbReference>
<gene>
    <name evidence="3" type="ORF">CU098_003848</name>
</gene>
<keyword evidence="4" id="KW-1185">Reference proteome</keyword>
<dbReference type="GO" id="GO:0005634">
    <property type="term" value="C:nucleus"/>
    <property type="evidence" value="ECO:0007669"/>
    <property type="project" value="TreeGrafter"/>
</dbReference>
<reference evidence="3 4" key="1">
    <citation type="journal article" date="2018" name="G3 (Bethesda)">
        <title>Phylogenetic and Phylogenomic Definition of Rhizopus Species.</title>
        <authorList>
            <person name="Gryganskyi A.P."/>
            <person name="Golan J."/>
            <person name="Dolatabadi S."/>
            <person name="Mondo S."/>
            <person name="Robb S."/>
            <person name="Idnurm A."/>
            <person name="Muszewska A."/>
            <person name="Steczkiewicz K."/>
            <person name="Masonjones S."/>
            <person name="Liao H.L."/>
            <person name="Gajdeczka M.T."/>
            <person name="Anike F."/>
            <person name="Vuek A."/>
            <person name="Anishchenko I.M."/>
            <person name="Voigt K."/>
            <person name="de Hoog G.S."/>
            <person name="Smith M.E."/>
            <person name="Heitman J."/>
            <person name="Vilgalys R."/>
            <person name="Stajich J.E."/>
        </authorList>
    </citation>
    <scope>NUCLEOTIDE SEQUENCE [LARGE SCALE GENOMIC DNA]</scope>
    <source>
        <strain evidence="3 4">LSU 92-RS-03</strain>
    </source>
</reference>
<comment type="caution">
    <text evidence="3">The sequence shown here is derived from an EMBL/GenBank/DDBJ whole genome shotgun (WGS) entry which is preliminary data.</text>
</comment>
<dbReference type="Proteomes" id="UP000253551">
    <property type="component" value="Unassembled WGS sequence"/>
</dbReference>
<evidence type="ECO:0000313" key="3">
    <source>
        <dbReference type="EMBL" id="RCH95118.1"/>
    </source>
</evidence>
<evidence type="ECO:0000256" key="2">
    <source>
        <dbReference type="SAM" id="MobiDB-lite"/>
    </source>
</evidence>
<sequence length="186" mass="21959">MGNRKITLKTIKNREGIHPYSRKAHQISRVHQRKEKLAAQEKKKSNNPIGERWIWFRYAFDEDKSVATKADMHELIEIYLTRHDEEIDTLESDRNKGHRKPKTPRQELLESIRQSEMNEYVSGMELPDMTNGRILRLLRDWDGDKNSMKRITTIRLQKPTEPVANTAMAVDTKKQKSNTKEDMMEL</sequence>
<dbReference type="STRING" id="4846.A0A367JYX5"/>
<dbReference type="AlphaFoldDB" id="A0A367JYX5"/>
<dbReference type="PANTHER" id="PTHR13349:SF2">
    <property type="entry name" value="TRANSLATION MACHINERY-ASSOCIATED PROTEIN 16"/>
    <property type="match status" value="1"/>
</dbReference>
<accession>A0A367JYX5</accession>
<dbReference type="InterPro" id="IPR021346">
    <property type="entry name" value="Tma16"/>
</dbReference>
<evidence type="ECO:0000256" key="1">
    <source>
        <dbReference type="ARBA" id="ARBA00034127"/>
    </source>
</evidence>
<dbReference type="PANTHER" id="PTHR13349">
    <property type="entry name" value="TRANSLATION MACHINERY-ASSOCIATED PROTEIN 16"/>
    <property type="match status" value="1"/>
</dbReference>
<name>A0A367JYX5_RHIST</name>